<evidence type="ECO:0000256" key="3">
    <source>
        <dbReference type="ARBA" id="ARBA00022714"/>
    </source>
</evidence>
<evidence type="ECO:0000259" key="11">
    <source>
        <dbReference type="PROSITE" id="PS51085"/>
    </source>
</evidence>
<protein>
    <submittedName>
        <fullName evidence="12">2Fe-2S iron-sulfur cluster-binding protein</fullName>
    </submittedName>
</protein>
<dbReference type="Pfam" id="PF00111">
    <property type="entry name" value="Fer2"/>
    <property type="match status" value="1"/>
</dbReference>
<evidence type="ECO:0000256" key="8">
    <source>
        <dbReference type="ARBA" id="ARBA00034078"/>
    </source>
</evidence>
<dbReference type="AlphaFoldDB" id="A0AAE3K8E7"/>
<dbReference type="PANTHER" id="PTHR43112">
    <property type="entry name" value="FERREDOXIN"/>
    <property type="match status" value="1"/>
</dbReference>
<dbReference type="EMBL" id="JAKRVX010000002">
    <property type="protein sequence ID" value="MCL9816430.1"/>
    <property type="molecule type" value="Genomic_DNA"/>
</dbReference>
<comment type="similarity">
    <text evidence="1">Belongs to the 2Fe2S plant-type ferredoxin family.</text>
</comment>
<dbReference type="Pfam" id="PF00226">
    <property type="entry name" value="DnaJ"/>
    <property type="match status" value="1"/>
</dbReference>
<keyword evidence="3" id="KW-0001">2Fe-2S</keyword>
<feature type="region of interest" description="Disordered" evidence="9">
    <location>
        <begin position="55"/>
        <end position="75"/>
    </location>
</feature>
<evidence type="ECO:0000256" key="7">
    <source>
        <dbReference type="ARBA" id="ARBA00023014"/>
    </source>
</evidence>
<dbReference type="Gene3D" id="1.10.287.110">
    <property type="entry name" value="DnaJ domain"/>
    <property type="match status" value="1"/>
</dbReference>
<dbReference type="GO" id="GO:0051537">
    <property type="term" value="F:2 iron, 2 sulfur cluster binding"/>
    <property type="evidence" value="ECO:0007669"/>
    <property type="project" value="UniProtKB-KW"/>
</dbReference>
<keyword evidence="6" id="KW-0408">Iron</keyword>
<dbReference type="InterPro" id="IPR012675">
    <property type="entry name" value="Beta-grasp_dom_sf"/>
</dbReference>
<dbReference type="PROSITE" id="PS51085">
    <property type="entry name" value="2FE2S_FER_2"/>
    <property type="match status" value="1"/>
</dbReference>
<reference evidence="12" key="1">
    <citation type="journal article" date="2022" name="Syst. Appl. Microbiol.">
        <title>Natronocalculus amylovorans gen. nov., sp. nov., and Natranaeroarchaeum aerophilus sp. nov., dominant culturable amylolytic natronoarchaea from hypersaline soda lakes in southwestern Siberia.</title>
        <authorList>
            <person name="Sorokin D.Y."/>
            <person name="Elcheninov A.G."/>
            <person name="Khizhniak T.V."/>
            <person name="Koenen M."/>
            <person name="Bale N.J."/>
            <person name="Damste J.S.S."/>
            <person name="Kublanov I.V."/>
        </authorList>
    </citation>
    <scope>NUCLEOTIDE SEQUENCE</scope>
    <source>
        <strain evidence="12">AArc-St2</strain>
    </source>
</reference>
<dbReference type="InterPro" id="IPR001041">
    <property type="entry name" value="2Fe-2S_ferredoxin-type"/>
</dbReference>
<dbReference type="RefSeq" id="WP_250583384.1">
    <property type="nucleotide sequence ID" value="NZ_JAKRVX010000002.1"/>
</dbReference>
<dbReference type="NCBIfam" id="NF041393">
    <property type="entry name" value="Frdxn_Halo"/>
    <property type="match status" value="1"/>
</dbReference>
<feature type="domain" description="J" evidence="10">
    <location>
        <begin position="3"/>
        <end position="65"/>
    </location>
</feature>
<dbReference type="GO" id="GO:0046872">
    <property type="term" value="F:metal ion binding"/>
    <property type="evidence" value="ECO:0007669"/>
    <property type="project" value="UniProtKB-KW"/>
</dbReference>
<evidence type="ECO:0000313" key="13">
    <source>
        <dbReference type="Proteomes" id="UP001203207"/>
    </source>
</evidence>
<evidence type="ECO:0000313" key="12">
    <source>
        <dbReference type="EMBL" id="MCL9816430.1"/>
    </source>
</evidence>
<comment type="cofactor">
    <cofactor evidence="8">
        <name>[2Fe-2S] cluster</name>
        <dbReference type="ChEBI" id="CHEBI:190135"/>
    </cofactor>
</comment>
<keyword evidence="2" id="KW-0813">Transport</keyword>
<evidence type="ECO:0000256" key="1">
    <source>
        <dbReference type="ARBA" id="ARBA00007874"/>
    </source>
</evidence>
<keyword evidence="5" id="KW-0249">Electron transport</keyword>
<dbReference type="PRINTS" id="PR00625">
    <property type="entry name" value="JDOMAIN"/>
</dbReference>
<dbReference type="PROSITE" id="PS00197">
    <property type="entry name" value="2FE2S_FER_1"/>
    <property type="match status" value="1"/>
</dbReference>
<dbReference type="CDD" id="cd00207">
    <property type="entry name" value="fer2"/>
    <property type="match status" value="1"/>
</dbReference>
<sequence length="218" mass="24222">MDSPYDVLGVAADATDGEIKAAYKHRVKEAHPDHGGTMEEFQLVKAAYEDIKAGTAHRTQDIQHEQETVETPEPDVPKTFTVQYLNFETFDDHGWELTDEELFSEAEDAALDREDFGELIVQPGESLLEAAERYGFTWPYACRGGACANCAVAVIEGDILQPVDHILPDEMIDRGIRLSCLGQPTETDMKVVFNIKALPDLEELRLPPGPFSKVQADD</sequence>
<dbReference type="Gene3D" id="3.10.20.30">
    <property type="match status" value="1"/>
</dbReference>
<dbReference type="InterPro" id="IPR006058">
    <property type="entry name" value="2Fe2S_fd_BS"/>
</dbReference>
<dbReference type="SMART" id="SM00271">
    <property type="entry name" value="DnaJ"/>
    <property type="match status" value="1"/>
</dbReference>
<dbReference type="InterPro" id="IPR036010">
    <property type="entry name" value="2Fe-2S_ferredoxin-like_sf"/>
</dbReference>
<evidence type="ECO:0000256" key="4">
    <source>
        <dbReference type="ARBA" id="ARBA00022723"/>
    </source>
</evidence>
<dbReference type="SUPFAM" id="SSF46565">
    <property type="entry name" value="Chaperone J-domain"/>
    <property type="match status" value="1"/>
</dbReference>
<accession>A0AAE3K8E7</accession>
<keyword evidence="4" id="KW-0479">Metal-binding</keyword>
<evidence type="ECO:0000259" key="10">
    <source>
        <dbReference type="PROSITE" id="PS50076"/>
    </source>
</evidence>
<evidence type="ECO:0000256" key="9">
    <source>
        <dbReference type="SAM" id="MobiDB-lite"/>
    </source>
</evidence>
<dbReference type="InterPro" id="IPR001623">
    <property type="entry name" value="DnaJ_domain"/>
</dbReference>
<dbReference type="PANTHER" id="PTHR43112:SF3">
    <property type="entry name" value="FERREDOXIN-2, CHLOROPLASTIC"/>
    <property type="match status" value="1"/>
</dbReference>
<dbReference type="InterPro" id="IPR036869">
    <property type="entry name" value="J_dom_sf"/>
</dbReference>
<dbReference type="SUPFAM" id="SSF54292">
    <property type="entry name" value="2Fe-2S ferredoxin-like"/>
    <property type="match status" value="1"/>
</dbReference>
<organism evidence="12 13">
    <name type="scientific">Natronocalculus amylovorans</name>
    <dbReference type="NCBI Taxonomy" id="2917812"/>
    <lineage>
        <taxon>Archaea</taxon>
        <taxon>Methanobacteriati</taxon>
        <taxon>Methanobacteriota</taxon>
        <taxon>Stenosarchaea group</taxon>
        <taxon>Halobacteria</taxon>
        <taxon>Halobacteriales</taxon>
        <taxon>Haloferacaceae</taxon>
        <taxon>Natronocalculus</taxon>
    </lineage>
</organism>
<evidence type="ECO:0000256" key="2">
    <source>
        <dbReference type="ARBA" id="ARBA00022448"/>
    </source>
</evidence>
<keyword evidence="7" id="KW-0411">Iron-sulfur</keyword>
<dbReference type="InterPro" id="IPR053441">
    <property type="entry name" value="2Fe2S_Ferredoxin"/>
</dbReference>
<evidence type="ECO:0000256" key="5">
    <source>
        <dbReference type="ARBA" id="ARBA00022982"/>
    </source>
</evidence>
<name>A0AAE3K8E7_9EURY</name>
<gene>
    <name evidence="12" type="ORF">AArcSt2_05670</name>
</gene>
<comment type="caution">
    <text evidence="12">The sequence shown here is derived from an EMBL/GenBank/DDBJ whole genome shotgun (WGS) entry which is preliminary data.</text>
</comment>
<keyword evidence="13" id="KW-1185">Reference proteome</keyword>
<dbReference type="Proteomes" id="UP001203207">
    <property type="component" value="Unassembled WGS sequence"/>
</dbReference>
<dbReference type="PROSITE" id="PS50076">
    <property type="entry name" value="DNAJ_2"/>
    <property type="match status" value="1"/>
</dbReference>
<proteinExistence type="inferred from homology"/>
<feature type="compositionally biased region" description="Basic and acidic residues" evidence="9">
    <location>
        <begin position="55"/>
        <end position="67"/>
    </location>
</feature>
<feature type="domain" description="2Fe-2S ferredoxin-type" evidence="11">
    <location>
        <begin position="107"/>
        <end position="197"/>
    </location>
</feature>
<evidence type="ECO:0000256" key="6">
    <source>
        <dbReference type="ARBA" id="ARBA00023004"/>
    </source>
</evidence>
<dbReference type="CDD" id="cd06257">
    <property type="entry name" value="DnaJ"/>
    <property type="match status" value="1"/>
</dbReference>
<reference evidence="12" key="2">
    <citation type="submission" date="2022-02" db="EMBL/GenBank/DDBJ databases">
        <authorList>
            <person name="Elcheninov A.G."/>
            <person name="Sorokin D.Y."/>
            <person name="Kublanov I.V."/>
        </authorList>
    </citation>
    <scope>NUCLEOTIDE SEQUENCE</scope>
    <source>
        <strain evidence="12">AArc-St2</strain>
    </source>
</reference>